<evidence type="ECO:0000256" key="3">
    <source>
        <dbReference type="ARBA" id="ARBA00022801"/>
    </source>
</evidence>
<keyword evidence="5 6" id="KW-0472">Membrane</keyword>
<dbReference type="GO" id="GO:0006672">
    <property type="term" value="P:ceramide metabolic process"/>
    <property type="evidence" value="ECO:0007669"/>
    <property type="project" value="InterPro"/>
</dbReference>
<evidence type="ECO:0000256" key="5">
    <source>
        <dbReference type="ARBA" id="ARBA00023136"/>
    </source>
</evidence>
<sequence>MENISKNLRGFRFLIAISLISIIGVFSMQAIPQDLAYHVFSDTQSLFGISNVYNVLSNLPFLIIGLMGLYALFSKQIRCADEFRVAYIILFSGVTLVSVGSGYYHLAPNNHTLVWDRLPMTIAFMSLFAIIVSEFISLRLAKILLYPFIIMGIASVYYWQLTESAGQGDLRLYVLVQFLPILLIPIIFYNFKSRYTDIKGYWWLLAAYAAAKLLEHFDAQIHLFTGFISGHSLKHIAAAAGMYMLIIYYRKRQHS</sequence>
<proteinExistence type="predicted"/>
<feature type="transmembrane region" description="Helical" evidence="6">
    <location>
        <begin position="143"/>
        <end position="160"/>
    </location>
</feature>
<dbReference type="EMBL" id="UOFI01000020">
    <property type="protein sequence ID" value="VAW62217.1"/>
    <property type="molecule type" value="Genomic_DNA"/>
</dbReference>
<evidence type="ECO:0000256" key="6">
    <source>
        <dbReference type="SAM" id="Phobius"/>
    </source>
</evidence>
<dbReference type="PANTHER" id="PTHR34368">
    <property type="entry name" value="OS01G0962200 PROTEIN"/>
    <property type="match status" value="1"/>
</dbReference>
<name>A0A3B0XGH8_9ZZZZ</name>
<protein>
    <submittedName>
        <fullName evidence="7">Expressed protein</fullName>
    </submittedName>
</protein>
<feature type="transmembrane region" description="Helical" evidence="6">
    <location>
        <begin position="201"/>
        <end position="217"/>
    </location>
</feature>
<evidence type="ECO:0000256" key="4">
    <source>
        <dbReference type="ARBA" id="ARBA00022989"/>
    </source>
</evidence>
<dbReference type="GO" id="GO:0016811">
    <property type="term" value="F:hydrolase activity, acting on carbon-nitrogen (but not peptide) bonds, in linear amides"/>
    <property type="evidence" value="ECO:0007669"/>
    <property type="project" value="InterPro"/>
</dbReference>
<feature type="transmembrane region" description="Helical" evidence="6">
    <location>
        <begin position="12"/>
        <end position="32"/>
    </location>
</feature>
<evidence type="ECO:0000256" key="1">
    <source>
        <dbReference type="ARBA" id="ARBA00004141"/>
    </source>
</evidence>
<comment type="subcellular location">
    <subcellularLocation>
        <location evidence="1">Membrane</location>
        <topology evidence="1">Multi-pass membrane protein</topology>
    </subcellularLocation>
</comment>
<dbReference type="AlphaFoldDB" id="A0A3B0XGH8"/>
<feature type="transmembrane region" description="Helical" evidence="6">
    <location>
        <begin position="118"/>
        <end position="136"/>
    </location>
</feature>
<dbReference type="PANTHER" id="PTHR34368:SF1">
    <property type="entry name" value="OS01G0962200 PROTEIN"/>
    <property type="match status" value="1"/>
</dbReference>
<dbReference type="GO" id="GO:0016020">
    <property type="term" value="C:membrane"/>
    <property type="evidence" value="ECO:0007669"/>
    <property type="project" value="UniProtKB-SubCell"/>
</dbReference>
<organism evidence="7">
    <name type="scientific">hydrothermal vent metagenome</name>
    <dbReference type="NCBI Taxonomy" id="652676"/>
    <lineage>
        <taxon>unclassified sequences</taxon>
        <taxon>metagenomes</taxon>
        <taxon>ecological metagenomes</taxon>
    </lineage>
</organism>
<feature type="transmembrane region" description="Helical" evidence="6">
    <location>
        <begin position="85"/>
        <end position="106"/>
    </location>
</feature>
<gene>
    <name evidence="7" type="ORF">MNBD_GAMMA09-305</name>
</gene>
<feature type="transmembrane region" description="Helical" evidence="6">
    <location>
        <begin position="223"/>
        <end position="249"/>
    </location>
</feature>
<feature type="transmembrane region" description="Helical" evidence="6">
    <location>
        <begin position="172"/>
        <end position="189"/>
    </location>
</feature>
<reference evidence="7" key="1">
    <citation type="submission" date="2018-06" db="EMBL/GenBank/DDBJ databases">
        <authorList>
            <person name="Zhirakovskaya E."/>
        </authorList>
    </citation>
    <scope>NUCLEOTIDE SEQUENCE</scope>
</reference>
<dbReference type="InterPro" id="IPR008901">
    <property type="entry name" value="ACER"/>
</dbReference>
<feature type="transmembrane region" description="Helical" evidence="6">
    <location>
        <begin position="52"/>
        <end position="73"/>
    </location>
</feature>
<accession>A0A3B0XGH8</accession>
<evidence type="ECO:0000256" key="2">
    <source>
        <dbReference type="ARBA" id="ARBA00022692"/>
    </source>
</evidence>
<keyword evidence="4 6" id="KW-1133">Transmembrane helix</keyword>
<keyword evidence="2 6" id="KW-0812">Transmembrane</keyword>
<dbReference type="Pfam" id="PF05875">
    <property type="entry name" value="Ceramidase"/>
    <property type="match status" value="1"/>
</dbReference>
<keyword evidence="3" id="KW-0378">Hydrolase</keyword>
<evidence type="ECO:0000313" key="7">
    <source>
        <dbReference type="EMBL" id="VAW62217.1"/>
    </source>
</evidence>